<dbReference type="EnsemblMetazoa" id="G9698.5">
    <property type="protein sequence ID" value="G9698.5:cds"/>
    <property type="gene ID" value="G9698"/>
</dbReference>
<feature type="domain" description="Novel STAND NTPase 3" evidence="2">
    <location>
        <begin position="266"/>
        <end position="427"/>
    </location>
</feature>
<name>A0A8W8NUQ7_MAGGI</name>
<dbReference type="AlphaFoldDB" id="A0A8W8NUQ7"/>
<evidence type="ECO:0000259" key="2">
    <source>
        <dbReference type="Pfam" id="PF20720"/>
    </source>
</evidence>
<evidence type="ECO:0000313" key="3">
    <source>
        <dbReference type="EnsemblMetazoa" id="G9698.5:cds"/>
    </source>
</evidence>
<dbReference type="InterPro" id="IPR041249">
    <property type="entry name" value="HEPN_DZIP3"/>
</dbReference>
<proteinExistence type="predicted"/>
<keyword evidence="4" id="KW-1185">Reference proteome</keyword>
<dbReference type="InterPro" id="IPR049050">
    <property type="entry name" value="nSTAND3"/>
</dbReference>
<dbReference type="Gene3D" id="1.25.40.20">
    <property type="entry name" value="Ankyrin repeat-containing domain"/>
    <property type="match status" value="1"/>
</dbReference>
<feature type="domain" description="DZIP3-like HEPN" evidence="1">
    <location>
        <begin position="44"/>
        <end position="159"/>
    </location>
</feature>
<sequence length="1069" mass="122897">MLRVVYVINYPCTELFRDILRQHVTEIQMTGRLLEEGTQKKLLKGNLGTDLKEILYPQNGCFISDYTSLDLSALYRLIRNVSGIPAHQKGWGRSPNPSDHSVSANIERLRTIRNVDTAHGAGKTLKEHEFQTLWKKIENSIEELEKSLPGKSTKYKDEVTKWKTCLFDSTLPHDKIIILQQFFSETNDDEIQRKLQSKMETLQSSVSSLIETINASIENQSVQAKQTEIHKPQGEMDALEETHTSNSTLFGKTKVILLQHKDSETYVRTEAVKSTIKTLEEQHIAILIGKPGDGKTTTAYQVMYEISNKPEAQNVDCLKNIKQKRAVIIQSPDEWQKYIDPHEEIIVYFDDCFGSTNFNSEAAARWKSSLDSIYASAKKGNIFVLIGLQSSILEKLKESPSCHKLFSEEFVVDASYLKENEKRDLIDAYEKDYIKRKNRKVQSPVKAFKQSSLNELSEKDKSKIISSMTTYGFPLACRLFFERERFHDLGYKFFSKPGKELLEEIETMRKGKRLTYIVLAYVLINGKIDPYALDRNLLTDICTKLRHPQGNESNVDILDAIDELTKPYLEKDSSTGEYIFSHTAVLDNVLLSFGKVAPEIVLKRCSRRCLYELIRTPKTVHNDMELTIPSICFQLLAERLLQVHSHTKGSIKNYINIAIDIVWHPATQDDEFVDVLLRLKQLKENNNLLRALWYVFPGSTTSVMLDKLLAMYGFDEDMHTPLGLKREKLKDKEDTLAVEKESEKVQTLSKVLSCISQCIDNYEGNFHILCCLKYIKKDRRLYQLLDSHVKHSPRGMTLLHCCILLGWEDVVDEILNIHIPTATENQWTCLHFSAYIGNCTMLQKFVELGHDIEANTAEGYSVLQTCFIGMRYGYGETNWPLFSVSEKDRFQMTLTFPTEDNYEDVVRYIFQCKPLSFLKDIENNIDDFGNNILHYLVIQDYSNVLEFLCRQNEDVVLEHTASALPTLLHLAVYLGRPLITSQLWSDAVRPVDSDLSLEETLKLGQEFSKKRIEFSRLNRIKKPSWCWNDGHEEMVGIPFNAIAGIDVIFGNINDFLDISSFFKRQGIRN</sequence>
<dbReference type="Proteomes" id="UP000005408">
    <property type="component" value="Unassembled WGS sequence"/>
</dbReference>
<evidence type="ECO:0000313" key="4">
    <source>
        <dbReference type="Proteomes" id="UP000005408"/>
    </source>
</evidence>
<dbReference type="Pfam" id="PF20720">
    <property type="entry name" value="nSTAND3"/>
    <property type="match status" value="1"/>
</dbReference>
<accession>A0A8W8NUQ7</accession>
<dbReference type="SUPFAM" id="SSF48403">
    <property type="entry name" value="Ankyrin repeat"/>
    <property type="match status" value="1"/>
</dbReference>
<organism evidence="3 4">
    <name type="scientific">Magallana gigas</name>
    <name type="common">Pacific oyster</name>
    <name type="synonym">Crassostrea gigas</name>
    <dbReference type="NCBI Taxonomy" id="29159"/>
    <lineage>
        <taxon>Eukaryota</taxon>
        <taxon>Metazoa</taxon>
        <taxon>Spiralia</taxon>
        <taxon>Lophotrochozoa</taxon>
        <taxon>Mollusca</taxon>
        <taxon>Bivalvia</taxon>
        <taxon>Autobranchia</taxon>
        <taxon>Pteriomorphia</taxon>
        <taxon>Ostreida</taxon>
        <taxon>Ostreoidea</taxon>
        <taxon>Ostreidae</taxon>
        <taxon>Magallana</taxon>
    </lineage>
</organism>
<reference evidence="3" key="1">
    <citation type="submission" date="2022-08" db="UniProtKB">
        <authorList>
            <consortium name="EnsemblMetazoa"/>
        </authorList>
    </citation>
    <scope>IDENTIFICATION</scope>
    <source>
        <strain evidence="3">05x7-T-G4-1.051#20</strain>
    </source>
</reference>
<dbReference type="SMART" id="SM00248">
    <property type="entry name" value="ANK"/>
    <property type="match status" value="3"/>
</dbReference>
<dbReference type="InterPro" id="IPR036770">
    <property type="entry name" value="Ankyrin_rpt-contain_sf"/>
</dbReference>
<protein>
    <submittedName>
        <fullName evidence="3">Uncharacterized protein</fullName>
    </submittedName>
</protein>
<dbReference type="InterPro" id="IPR002110">
    <property type="entry name" value="Ankyrin_rpt"/>
</dbReference>
<dbReference type="Pfam" id="PF18738">
    <property type="entry name" value="HEPN_DZIP3"/>
    <property type="match status" value="1"/>
</dbReference>
<evidence type="ECO:0000259" key="1">
    <source>
        <dbReference type="Pfam" id="PF18738"/>
    </source>
</evidence>